<dbReference type="Pfam" id="PF00096">
    <property type="entry name" value="zf-C2H2"/>
    <property type="match status" value="3"/>
</dbReference>
<evidence type="ECO:0000256" key="8">
    <source>
        <dbReference type="ARBA" id="ARBA00023125"/>
    </source>
</evidence>
<accession>A0AAE1H601</accession>
<comment type="similarity">
    <text evidence="2">Belongs to the krueppel C2H2-type zinc-finger protein family.</text>
</comment>
<evidence type="ECO:0000256" key="5">
    <source>
        <dbReference type="ARBA" id="ARBA00022771"/>
    </source>
</evidence>
<reference evidence="13" key="1">
    <citation type="submission" date="2021-07" db="EMBL/GenBank/DDBJ databases">
        <authorList>
            <person name="Catto M.A."/>
            <person name="Jacobson A."/>
            <person name="Kennedy G."/>
            <person name="Labadie P."/>
            <person name="Hunt B.G."/>
            <person name="Srinivasan R."/>
        </authorList>
    </citation>
    <scope>NUCLEOTIDE SEQUENCE</scope>
    <source>
        <strain evidence="13">PL_HMW_Pooled</strain>
        <tissue evidence="13">Head</tissue>
    </source>
</reference>
<dbReference type="EMBL" id="JAHWGI010000440">
    <property type="protein sequence ID" value="KAK3915476.1"/>
    <property type="molecule type" value="Genomic_DNA"/>
</dbReference>
<dbReference type="InterPro" id="IPR013087">
    <property type="entry name" value="Znf_C2H2_type"/>
</dbReference>
<evidence type="ECO:0000313" key="13">
    <source>
        <dbReference type="EMBL" id="KAK3915476.1"/>
    </source>
</evidence>
<dbReference type="FunFam" id="3.30.160.60:FF:000690">
    <property type="entry name" value="Zinc finger protein 354C"/>
    <property type="match status" value="1"/>
</dbReference>
<keyword evidence="5 11" id="KW-0863">Zinc-finger</keyword>
<feature type="domain" description="C2H2-type" evidence="12">
    <location>
        <begin position="48"/>
        <end position="75"/>
    </location>
</feature>
<evidence type="ECO:0000259" key="12">
    <source>
        <dbReference type="PROSITE" id="PS50157"/>
    </source>
</evidence>
<name>A0AAE1H601_9NEOP</name>
<dbReference type="GO" id="GO:0005634">
    <property type="term" value="C:nucleus"/>
    <property type="evidence" value="ECO:0007669"/>
    <property type="project" value="UniProtKB-SubCell"/>
</dbReference>
<feature type="domain" description="C2H2-type" evidence="12">
    <location>
        <begin position="76"/>
        <end position="99"/>
    </location>
</feature>
<dbReference type="GO" id="GO:0003690">
    <property type="term" value="F:double-stranded DNA binding"/>
    <property type="evidence" value="ECO:0007669"/>
    <property type="project" value="UniProtKB-ARBA"/>
</dbReference>
<sequence length="160" mass="18479">MKAVFGIDPLHDAGAGPWTHQCTDCERTFSGRRLLVRHLRTHNADRPYKCTVCSYYFKYPGDLTKHLRVHTGERPYRCRLCDAAFSQSTGLKLHTRKVHKARLHRCAICGCTFADHAQLRHHFARHALFFCEVCYEIFSSDEDRLEHKLARHGDVEAVAV</sequence>
<keyword evidence="6" id="KW-0862">Zinc</keyword>
<evidence type="ECO:0000256" key="11">
    <source>
        <dbReference type="PROSITE-ProRule" id="PRU00042"/>
    </source>
</evidence>
<reference evidence="13" key="2">
    <citation type="journal article" date="2023" name="BMC Genomics">
        <title>Pest status, molecular evolution, and epigenetic factors derived from the genome assembly of Frankliniella fusca, a thysanopteran phytovirus vector.</title>
        <authorList>
            <person name="Catto M.A."/>
            <person name="Labadie P.E."/>
            <person name="Jacobson A.L."/>
            <person name="Kennedy G.G."/>
            <person name="Srinivasan R."/>
            <person name="Hunt B.G."/>
        </authorList>
    </citation>
    <scope>NUCLEOTIDE SEQUENCE</scope>
    <source>
        <strain evidence="13">PL_HMW_Pooled</strain>
    </source>
</reference>
<keyword evidence="3" id="KW-0479">Metal-binding</keyword>
<dbReference type="GO" id="GO:0040029">
    <property type="term" value="P:epigenetic regulation of gene expression"/>
    <property type="evidence" value="ECO:0007669"/>
    <property type="project" value="UniProtKB-ARBA"/>
</dbReference>
<organism evidence="13 14">
    <name type="scientific">Frankliniella fusca</name>
    <dbReference type="NCBI Taxonomy" id="407009"/>
    <lineage>
        <taxon>Eukaryota</taxon>
        <taxon>Metazoa</taxon>
        <taxon>Ecdysozoa</taxon>
        <taxon>Arthropoda</taxon>
        <taxon>Hexapoda</taxon>
        <taxon>Insecta</taxon>
        <taxon>Pterygota</taxon>
        <taxon>Neoptera</taxon>
        <taxon>Paraneoptera</taxon>
        <taxon>Thysanoptera</taxon>
        <taxon>Terebrantia</taxon>
        <taxon>Thripoidea</taxon>
        <taxon>Thripidae</taxon>
        <taxon>Frankliniella</taxon>
    </lineage>
</organism>
<comment type="caution">
    <text evidence="13">The sequence shown here is derived from an EMBL/GenBank/DDBJ whole genome shotgun (WGS) entry which is preliminary data.</text>
</comment>
<evidence type="ECO:0000313" key="14">
    <source>
        <dbReference type="Proteomes" id="UP001219518"/>
    </source>
</evidence>
<dbReference type="GO" id="GO:0008270">
    <property type="term" value="F:zinc ion binding"/>
    <property type="evidence" value="ECO:0007669"/>
    <property type="project" value="UniProtKB-KW"/>
</dbReference>
<evidence type="ECO:0000256" key="4">
    <source>
        <dbReference type="ARBA" id="ARBA00022737"/>
    </source>
</evidence>
<evidence type="ECO:0000256" key="7">
    <source>
        <dbReference type="ARBA" id="ARBA00023015"/>
    </source>
</evidence>
<keyword evidence="7" id="KW-0805">Transcription regulation</keyword>
<dbReference type="PANTHER" id="PTHR16515">
    <property type="entry name" value="PR DOMAIN ZINC FINGER PROTEIN"/>
    <property type="match status" value="1"/>
</dbReference>
<keyword evidence="10" id="KW-0539">Nucleus</keyword>
<dbReference type="AlphaFoldDB" id="A0AAE1H601"/>
<protein>
    <submittedName>
        <fullName evidence="13">Zinc finger and SCAN domain-containing protein 32</fullName>
    </submittedName>
</protein>
<dbReference type="FunFam" id="3.30.160.60:FF:000045">
    <property type="entry name" value="ZFP69 zinc finger protein B"/>
    <property type="match status" value="1"/>
</dbReference>
<dbReference type="Proteomes" id="UP001219518">
    <property type="component" value="Unassembled WGS sequence"/>
</dbReference>
<keyword evidence="4" id="KW-0677">Repeat</keyword>
<evidence type="ECO:0000256" key="3">
    <source>
        <dbReference type="ARBA" id="ARBA00022723"/>
    </source>
</evidence>
<comment type="subcellular location">
    <subcellularLocation>
        <location evidence="1">Nucleus</location>
    </subcellularLocation>
</comment>
<dbReference type="FunFam" id="3.30.160.60:FF:001370">
    <property type="entry name" value="Zinc finger protein"/>
    <property type="match status" value="1"/>
</dbReference>
<keyword evidence="9" id="KW-0804">Transcription</keyword>
<dbReference type="InterPro" id="IPR050331">
    <property type="entry name" value="Zinc_finger"/>
</dbReference>
<dbReference type="InterPro" id="IPR036236">
    <property type="entry name" value="Znf_C2H2_sf"/>
</dbReference>
<evidence type="ECO:0000256" key="9">
    <source>
        <dbReference type="ARBA" id="ARBA00023163"/>
    </source>
</evidence>
<dbReference type="GO" id="GO:0000785">
    <property type="term" value="C:chromatin"/>
    <property type="evidence" value="ECO:0007669"/>
    <property type="project" value="UniProtKB-ARBA"/>
</dbReference>
<gene>
    <name evidence="13" type="ORF">KUF71_005783</name>
</gene>
<dbReference type="PROSITE" id="PS50157">
    <property type="entry name" value="ZINC_FINGER_C2H2_2"/>
    <property type="match status" value="4"/>
</dbReference>
<keyword evidence="8" id="KW-0238">DNA-binding</keyword>
<dbReference type="SUPFAM" id="SSF57667">
    <property type="entry name" value="beta-beta-alpha zinc fingers"/>
    <property type="match status" value="3"/>
</dbReference>
<evidence type="ECO:0000256" key="6">
    <source>
        <dbReference type="ARBA" id="ARBA00022833"/>
    </source>
</evidence>
<dbReference type="Gene3D" id="3.30.160.60">
    <property type="entry name" value="Classic Zinc Finger"/>
    <property type="match status" value="3"/>
</dbReference>
<dbReference type="PANTHER" id="PTHR16515:SF49">
    <property type="entry name" value="GASTRULA ZINC FINGER PROTEIN XLCGF49.1-LIKE-RELATED"/>
    <property type="match status" value="1"/>
</dbReference>
<dbReference type="SMART" id="SM00355">
    <property type="entry name" value="ZnF_C2H2"/>
    <property type="match status" value="5"/>
</dbReference>
<dbReference type="GO" id="GO:0003682">
    <property type="term" value="F:chromatin binding"/>
    <property type="evidence" value="ECO:0007669"/>
    <property type="project" value="UniProtKB-ARBA"/>
</dbReference>
<evidence type="ECO:0000256" key="2">
    <source>
        <dbReference type="ARBA" id="ARBA00006991"/>
    </source>
</evidence>
<evidence type="ECO:0000256" key="1">
    <source>
        <dbReference type="ARBA" id="ARBA00004123"/>
    </source>
</evidence>
<evidence type="ECO:0000256" key="10">
    <source>
        <dbReference type="ARBA" id="ARBA00023242"/>
    </source>
</evidence>
<feature type="domain" description="C2H2-type" evidence="12">
    <location>
        <begin position="104"/>
        <end position="127"/>
    </location>
</feature>
<feature type="domain" description="C2H2-type" evidence="12">
    <location>
        <begin position="20"/>
        <end position="47"/>
    </location>
</feature>
<dbReference type="PROSITE" id="PS00028">
    <property type="entry name" value="ZINC_FINGER_C2H2_1"/>
    <property type="match status" value="5"/>
</dbReference>
<keyword evidence="14" id="KW-1185">Reference proteome</keyword>
<proteinExistence type="inferred from homology"/>